<sequence length="59" mass="6490">MTKVTPMPIRNFPKQGTPDKSARKAAEARAALEQMFAYHEPQPVPVETTERAAAYDCAA</sequence>
<evidence type="ECO:0000313" key="2">
    <source>
        <dbReference type="EMBL" id="MFD1881998.1"/>
    </source>
</evidence>
<evidence type="ECO:0000256" key="1">
    <source>
        <dbReference type="SAM" id="MobiDB-lite"/>
    </source>
</evidence>
<keyword evidence="3" id="KW-1185">Reference proteome</keyword>
<dbReference type="EMBL" id="JBHUEN010000022">
    <property type="protein sequence ID" value="MFD1881998.1"/>
    <property type="molecule type" value="Genomic_DNA"/>
</dbReference>
<dbReference type="Proteomes" id="UP001597213">
    <property type="component" value="Unassembled WGS sequence"/>
</dbReference>
<feature type="region of interest" description="Disordered" evidence="1">
    <location>
        <begin position="1"/>
        <end position="24"/>
    </location>
</feature>
<organism evidence="2 3">
    <name type="scientific">Paracoccus pacificus</name>
    <dbReference type="NCBI Taxonomy" id="1463598"/>
    <lineage>
        <taxon>Bacteria</taxon>
        <taxon>Pseudomonadati</taxon>
        <taxon>Pseudomonadota</taxon>
        <taxon>Alphaproteobacteria</taxon>
        <taxon>Rhodobacterales</taxon>
        <taxon>Paracoccaceae</taxon>
        <taxon>Paracoccus</taxon>
    </lineage>
</organism>
<reference evidence="3" key="1">
    <citation type="journal article" date="2019" name="Int. J. Syst. Evol. Microbiol.">
        <title>The Global Catalogue of Microorganisms (GCM) 10K type strain sequencing project: providing services to taxonomists for standard genome sequencing and annotation.</title>
        <authorList>
            <consortium name="The Broad Institute Genomics Platform"/>
            <consortium name="The Broad Institute Genome Sequencing Center for Infectious Disease"/>
            <person name="Wu L."/>
            <person name="Ma J."/>
        </authorList>
    </citation>
    <scope>NUCLEOTIDE SEQUENCE [LARGE SCALE GENOMIC DNA]</scope>
    <source>
        <strain evidence="3">CCUG 56029</strain>
    </source>
</reference>
<accession>A0ABW4R709</accession>
<gene>
    <name evidence="2" type="ORF">ACFSCT_09740</name>
</gene>
<comment type="caution">
    <text evidence="2">The sequence shown here is derived from an EMBL/GenBank/DDBJ whole genome shotgun (WGS) entry which is preliminary data.</text>
</comment>
<name>A0ABW4R709_9RHOB</name>
<dbReference type="RefSeq" id="WP_379142303.1">
    <property type="nucleotide sequence ID" value="NZ_JBHUEN010000022.1"/>
</dbReference>
<evidence type="ECO:0000313" key="3">
    <source>
        <dbReference type="Proteomes" id="UP001597213"/>
    </source>
</evidence>
<proteinExistence type="predicted"/>
<protein>
    <submittedName>
        <fullName evidence="2">Uncharacterized protein</fullName>
    </submittedName>
</protein>